<gene>
    <name evidence="12" type="ORF">C7M84_016392</name>
</gene>
<keyword evidence="10" id="KW-0812">Transmembrane</keyword>
<dbReference type="AlphaFoldDB" id="A0A3R7NSJ7"/>
<comment type="catalytic activity">
    <reaction evidence="1">
        <text>2 glutathione + H2O2 = glutathione disulfide + 2 H2O</text>
        <dbReference type="Rhea" id="RHEA:16833"/>
        <dbReference type="ChEBI" id="CHEBI:15377"/>
        <dbReference type="ChEBI" id="CHEBI:16240"/>
        <dbReference type="ChEBI" id="CHEBI:57925"/>
        <dbReference type="ChEBI" id="CHEBI:58297"/>
        <dbReference type="EC" id="1.11.1.9"/>
    </reaction>
</comment>
<reference evidence="12 13" key="2">
    <citation type="submission" date="2019-01" db="EMBL/GenBank/DDBJ databases">
        <title>The decoding of complex shrimp genome reveals the adaptation for benthos swimmer, frequently molting mechanism and breeding impact on genome.</title>
        <authorList>
            <person name="Sun Y."/>
            <person name="Gao Y."/>
            <person name="Yu Y."/>
        </authorList>
    </citation>
    <scope>NUCLEOTIDE SEQUENCE [LARGE SCALE GENOMIC DNA]</scope>
    <source>
        <tissue evidence="12">Muscle</tissue>
    </source>
</reference>
<evidence type="ECO:0000256" key="10">
    <source>
        <dbReference type="SAM" id="Phobius"/>
    </source>
</evidence>
<organism evidence="12 13">
    <name type="scientific">Penaeus vannamei</name>
    <name type="common">Whiteleg shrimp</name>
    <name type="synonym">Litopenaeus vannamei</name>
    <dbReference type="NCBI Taxonomy" id="6689"/>
    <lineage>
        <taxon>Eukaryota</taxon>
        <taxon>Metazoa</taxon>
        <taxon>Ecdysozoa</taxon>
        <taxon>Arthropoda</taxon>
        <taxon>Crustacea</taxon>
        <taxon>Multicrustacea</taxon>
        <taxon>Malacostraca</taxon>
        <taxon>Eumalacostraca</taxon>
        <taxon>Eucarida</taxon>
        <taxon>Decapoda</taxon>
        <taxon>Dendrobranchiata</taxon>
        <taxon>Penaeoidea</taxon>
        <taxon>Penaeidae</taxon>
        <taxon>Penaeus</taxon>
    </lineage>
</organism>
<evidence type="ECO:0000256" key="8">
    <source>
        <dbReference type="ARBA" id="ARBA00023002"/>
    </source>
</evidence>
<dbReference type="Pfam" id="PF00255">
    <property type="entry name" value="GSHPx"/>
    <property type="match status" value="1"/>
</dbReference>
<dbReference type="Proteomes" id="UP000283509">
    <property type="component" value="Unassembled WGS sequence"/>
</dbReference>
<feature type="transmembrane region" description="Helical" evidence="10">
    <location>
        <begin position="106"/>
        <end position="129"/>
    </location>
</feature>
<keyword evidence="8" id="KW-0560">Oxidoreductase</keyword>
<evidence type="ECO:0000256" key="11">
    <source>
        <dbReference type="SAM" id="SignalP"/>
    </source>
</evidence>
<dbReference type="GO" id="GO:0006979">
    <property type="term" value="P:response to oxidative stress"/>
    <property type="evidence" value="ECO:0007669"/>
    <property type="project" value="InterPro"/>
</dbReference>
<dbReference type="EMBL" id="QCYY01003065">
    <property type="protein sequence ID" value="ROT65623.1"/>
    <property type="molecule type" value="Genomic_DNA"/>
</dbReference>
<protein>
    <recommendedName>
        <fullName evidence="4">glutathione peroxidase</fullName>
        <ecNumber evidence="4">1.11.1.9</ecNumber>
    </recommendedName>
</protein>
<dbReference type="OrthoDB" id="446890at2759"/>
<keyword evidence="13" id="KW-1185">Reference proteome</keyword>
<comment type="subcellular location">
    <subcellularLocation>
        <location evidence="2">Secreted</location>
    </subcellularLocation>
</comment>
<proteinExistence type="inferred from homology"/>
<accession>A0A3R7NSJ7</accession>
<evidence type="ECO:0000256" key="7">
    <source>
        <dbReference type="ARBA" id="ARBA00022729"/>
    </source>
</evidence>
<feature type="transmembrane region" description="Helical" evidence="10">
    <location>
        <begin position="70"/>
        <end position="94"/>
    </location>
</feature>
<evidence type="ECO:0000256" key="9">
    <source>
        <dbReference type="SAM" id="MobiDB-lite"/>
    </source>
</evidence>
<dbReference type="GO" id="GO:0004602">
    <property type="term" value="F:glutathione peroxidase activity"/>
    <property type="evidence" value="ECO:0007669"/>
    <property type="project" value="UniProtKB-EC"/>
</dbReference>
<evidence type="ECO:0000256" key="5">
    <source>
        <dbReference type="ARBA" id="ARBA00022525"/>
    </source>
</evidence>
<sequence>MVILILTGAVGSGVVQEVPGEGGAGAEHGVALRDDHQGLPPDEPTQGRVRRQAGGPGLPLQPVRAPGGSFVLFHVNLFLFFLFLLLLLSFAFPCNQFGHQVGRSSFFSLLFSFFSSCSYSSSPLLSFAFPCNQFGHQFGHQFEHQVGHSSFFSCYSPSFPPPVISSSPATSSGTSHQFEHQFGHQVFFSLFPLLLVEEAGQLRGASSLPPLFVHTIITSPRLPFLQENTTDAEMLVSLRHVRPGNCFEPKMEIFSKVEVNGSNCHPVFQYLKEALPIPFDDPESFMSDPKFILWSPVCRSDVAWNFEKFLVGRDGKPFRRYSRRFETKTIAEDIAKLLVWPKTPVPISSSAFRDLP</sequence>
<evidence type="ECO:0000256" key="6">
    <source>
        <dbReference type="ARBA" id="ARBA00022559"/>
    </source>
</evidence>
<keyword evidence="7 11" id="KW-0732">Signal</keyword>
<evidence type="ECO:0000256" key="4">
    <source>
        <dbReference type="ARBA" id="ARBA00012310"/>
    </source>
</evidence>
<feature type="region of interest" description="Disordered" evidence="9">
    <location>
        <begin position="32"/>
        <end position="58"/>
    </location>
</feature>
<dbReference type="EC" id="1.11.1.9" evidence="4"/>
<feature type="chain" id="PRO_5018733388" description="glutathione peroxidase" evidence="11">
    <location>
        <begin position="18"/>
        <end position="356"/>
    </location>
</feature>
<keyword evidence="10" id="KW-0472">Membrane</keyword>
<evidence type="ECO:0000256" key="2">
    <source>
        <dbReference type="ARBA" id="ARBA00004613"/>
    </source>
</evidence>
<name>A0A3R7NSJ7_PENVA</name>
<dbReference type="GO" id="GO:0005576">
    <property type="term" value="C:extracellular region"/>
    <property type="evidence" value="ECO:0007669"/>
    <property type="project" value="UniProtKB-SubCell"/>
</dbReference>
<evidence type="ECO:0000313" key="13">
    <source>
        <dbReference type="Proteomes" id="UP000283509"/>
    </source>
</evidence>
<reference evidence="12 13" key="1">
    <citation type="submission" date="2018-04" db="EMBL/GenBank/DDBJ databases">
        <authorList>
            <person name="Zhang X."/>
            <person name="Yuan J."/>
            <person name="Li F."/>
            <person name="Xiang J."/>
        </authorList>
    </citation>
    <scope>NUCLEOTIDE SEQUENCE [LARGE SCALE GENOMIC DNA]</scope>
    <source>
        <tissue evidence="12">Muscle</tissue>
    </source>
</reference>
<comment type="similarity">
    <text evidence="3">Belongs to the glutathione peroxidase family.</text>
</comment>
<dbReference type="InterPro" id="IPR036249">
    <property type="entry name" value="Thioredoxin-like_sf"/>
</dbReference>
<keyword evidence="6 12" id="KW-0575">Peroxidase</keyword>
<dbReference type="Gene3D" id="3.40.30.10">
    <property type="entry name" value="Glutaredoxin"/>
    <property type="match status" value="1"/>
</dbReference>
<evidence type="ECO:0000256" key="3">
    <source>
        <dbReference type="ARBA" id="ARBA00006926"/>
    </source>
</evidence>
<evidence type="ECO:0000256" key="1">
    <source>
        <dbReference type="ARBA" id="ARBA00000217"/>
    </source>
</evidence>
<dbReference type="InterPro" id="IPR000889">
    <property type="entry name" value="Glutathione_peroxidase"/>
</dbReference>
<dbReference type="PROSITE" id="PS51355">
    <property type="entry name" value="GLUTATHIONE_PEROXID_3"/>
    <property type="match status" value="1"/>
</dbReference>
<dbReference type="PANTHER" id="PTHR11592">
    <property type="entry name" value="GLUTATHIONE PEROXIDASE"/>
    <property type="match status" value="1"/>
</dbReference>
<keyword evidence="5" id="KW-0964">Secreted</keyword>
<comment type="caution">
    <text evidence="12">The sequence shown here is derived from an EMBL/GenBank/DDBJ whole genome shotgun (WGS) entry which is preliminary data.</text>
</comment>
<evidence type="ECO:0000313" key="12">
    <source>
        <dbReference type="EMBL" id="ROT65623.1"/>
    </source>
</evidence>
<feature type="signal peptide" evidence="11">
    <location>
        <begin position="1"/>
        <end position="17"/>
    </location>
</feature>
<dbReference type="PANTHER" id="PTHR11592:SF88">
    <property type="entry name" value="GLUTATHIONE PEROXIDASE-RELATED"/>
    <property type="match status" value="1"/>
</dbReference>
<keyword evidence="10" id="KW-1133">Transmembrane helix</keyword>
<dbReference type="STRING" id="6689.A0A3R7NSJ7"/>
<dbReference type="SUPFAM" id="SSF52833">
    <property type="entry name" value="Thioredoxin-like"/>
    <property type="match status" value="1"/>
</dbReference>